<dbReference type="STRING" id="1802333.A3G03_00140"/>
<dbReference type="SUPFAM" id="SSF53756">
    <property type="entry name" value="UDP-Glycosyltransferase/glycogen phosphorylase"/>
    <property type="match status" value="1"/>
</dbReference>
<dbReference type="EMBL" id="MHSL01000031">
    <property type="protein sequence ID" value="OHA43122.1"/>
    <property type="molecule type" value="Genomic_DNA"/>
</dbReference>
<dbReference type="InterPro" id="IPR001296">
    <property type="entry name" value="Glyco_trans_1"/>
</dbReference>
<feature type="domain" description="Glycosyl transferase family 1" evidence="1">
    <location>
        <begin position="181"/>
        <end position="348"/>
    </location>
</feature>
<accession>A0A1G2P666</accession>
<gene>
    <name evidence="2" type="ORF">A3G03_00140</name>
</gene>
<protein>
    <recommendedName>
        <fullName evidence="1">Glycosyl transferase family 1 domain-containing protein</fullName>
    </recommendedName>
</protein>
<dbReference type="Pfam" id="PF00534">
    <property type="entry name" value="Glycos_transf_1"/>
    <property type="match status" value="1"/>
</dbReference>
<dbReference type="PANTHER" id="PTHR12526">
    <property type="entry name" value="GLYCOSYLTRANSFERASE"/>
    <property type="match status" value="1"/>
</dbReference>
<evidence type="ECO:0000313" key="3">
    <source>
        <dbReference type="Proteomes" id="UP000176355"/>
    </source>
</evidence>
<reference evidence="2 3" key="1">
    <citation type="journal article" date="2016" name="Nat. Commun.">
        <title>Thousands of microbial genomes shed light on interconnected biogeochemical processes in an aquifer system.</title>
        <authorList>
            <person name="Anantharaman K."/>
            <person name="Brown C.T."/>
            <person name="Hug L.A."/>
            <person name="Sharon I."/>
            <person name="Castelle C.J."/>
            <person name="Probst A.J."/>
            <person name="Thomas B.C."/>
            <person name="Singh A."/>
            <person name="Wilkins M.J."/>
            <person name="Karaoz U."/>
            <person name="Brodie E.L."/>
            <person name="Williams K.H."/>
            <person name="Hubbard S.S."/>
            <person name="Banfield J.F."/>
        </authorList>
    </citation>
    <scope>NUCLEOTIDE SEQUENCE [LARGE SCALE GENOMIC DNA]</scope>
</reference>
<proteinExistence type="predicted"/>
<sequence>MQSLPKKLLKKLNRKNENMKLLIITQKVDRNDAVLGFFHRWLLEFAKNFEKITVICLKRGEYSLPPNIKVLSLGKESYKLQVTSYKFIQRFKYLFNFYKYICRERKNYDTVFVHMNQEYVLLGGLVWKILGKRIVFWYNHTCGNFLTKTAMFISDVVCHTSPFAYTAGTKKSRRMPAGIDTEFFKPDEKINRQPKSIMYIGRIAPLKKVDVLIGAARILDEEGVDFVLDIYGAAAAKDSGYFERLKGISVVLQKKGKLFFRGAVPNEQTPAIFNAYLVSVNLTPKGNYDKTVLEGMACGTLPLVSSPAFDNLIPPAFRFEENDNRDLVKKIKFTLSLPETLLVKYRNQFRQEIVQNHNLVLLASRLISVFKEQKS</sequence>
<dbReference type="Gene3D" id="3.40.50.2000">
    <property type="entry name" value="Glycogen Phosphorylase B"/>
    <property type="match status" value="2"/>
</dbReference>
<name>A0A1G2P666_9BACT</name>
<comment type="caution">
    <text evidence="2">The sequence shown here is derived from an EMBL/GenBank/DDBJ whole genome shotgun (WGS) entry which is preliminary data.</text>
</comment>
<dbReference type="AlphaFoldDB" id="A0A1G2P666"/>
<dbReference type="Proteomes" id="UP000176355">
    <property type="component" value="Unassembled WGS sequence"/>
</dbReference>
<dbReference type="GO" id="GO:0016757">
    <property type="term" value="F:glycosyltransferase activity"/>
    <property type="evidence" value="ECO:0007669"/>
    <property type="project" value="InterPro"/>
</dbReference>
<dbReference type="CDD" id="cd03801">
    <property type="entry name" value="GT4_PimA-like"/>
    <property type="match status" value="1"/>
</dbReference>
<evidence type="ECO:0000313" key="2">
    <source>
        <dbReference type="EMBL" id="OHA43122.1"/>
    </source>
</evidence>
<organism evidence="2 3">
    <name type="scientific">Candidatus Taylorbacteria bacterium RIFCSPLOWO2_12_FULL_44_15c</name>
    <dbReference type="NCBI Taxonomy" id="1802333"/>
    <lineage>
        <taxon>Bacteria</taxon>
        <taxon>Candidatus Tayloriibacteriota</taxon>
    </lineage>
</organism>
<evidence type="ECO:0000259" key="1">
    <source>
        <dbReference type="Pfam" id="PF00534"/>
    </source>
</evidence>